<evidence type="ECO:0000259" key="17">
    <source>
        <dbReference type="Pfam" id="PF02563"/>
    </source>
</evidence>
<evidence type="ECO:0000256" key="9">
    <source>
        <dbReference type="ARBA" id="ARBA00023065"/>
    </source>
</evidence>
<keyword evidence="12" id="KW-0564">Palmitate</keyword>
<evidence type="ECO:0000256" key="15">
    <source>
        <dbReference type="SAM" id="Phobius"/>
    </source>
</evidence>
<reference evidence="19 20" key="2">
    <citation type="submission" date="2010-03" db="EMBL/GenBank/DDBJ databases">
        <authorList>
            <person name="Pajon A."/>
        </authorList>
    </citation>
    <scope>NUCLEOTIDE SEQUENCE [LARGE SCALE GENOMIC DNA]</scope>
    <source>
        <strain evidence="19 20">XB1A</strain>
    </source>
</reference>
<evidence type="ECO:0000256" key="8">
    <source>
        <dbReference type="ARBA" id="ARBA00023047"/>
    </source>
</evidence>
<dbReference type="GO" id="GO:0015159">
    <property type="term" value="F:polysaccharide transmembrane transporter activity"/>
    <property type="evidence" value="ECO:0007669"/>
    <property type="project" value="InterPro"/>
</dbReference>
<dbReference type="Gene3D" id="3.10.560.10">
    <property type="entry name" value="Outer membrane lipoprotein wza domain like"/>
    <property type="match status" value="1"/>
</dbReference>
<dbReference type="PANTHER" id="PTHR33619">
    <property type="entry name" value="POLYSACCHARIDE EXPORT PROTEIN GFCE-RELATED"/>
    <property type="match status" value="1"/>
</dbReference>
<keyword evidence="14" id="KW-0449">Lipoprotein</keyword>
<dbReference type="PANTHER" id="PTHR33619:SF3">
    <property type="entry name" value="POLYSACCHARIDE EXPORT PROTEIN GFCE-RELATED"/>
    <property type="match status" value="1"/>
</dbReference>
<dbReference type="GO" id="GO:0006811">
    <property type="term" value="P:monoatomic ion transport"/>
    <property type="evidence" value="ECO:0007669"/>
    <property type="project" value="UniProtKB-KW"/>
</dbReference>
<evidence type="ECO:0000256" key="1">
    <source>
        <dbReference type="ARBA" id="ARBA00004571"/>
    </source>
</evidence>
<evidence type="ECO:0000256" key="13">
    <source>
        <dbReference type="ARBA" id="ARBA00023237"/>
    </source>
</evidence>
<evidence type="ECO:0000256" key="12">
    <source>
        <dbReference type="ARBA" id="ARBA00023139"/>
    </source>
</evidence>
<dbReference type="Proteomes" id="UP000008795">
    <property type="component" value="Chromosome"/>
</dbReference>
<dbReference type="PATRIC" id="fig|657309.4.peg.2808"/>
<dbReference type="InterPro" id="IPR049712">
    <property type="entry name" value="Poly_export"/>
</dbReference>
<dbReference type="GO" id="GO:0015288">
    <property type="term" value="F:porin activity"/>
    <property type="evidence" value="ECO:0007669"/>
    <property type="project" value="UniProtKB-KW"/>
</dbReference>
<comment type="similarity">
    <text evidence="2">Belongs to the BexD/CtrA/VexA family.</text>
</comment>
<keyword evidence="7 16" id="KW-0732">Signal</keyword>
<dbReference type="GO" id="GO:0046930">
    <property type="term" value="C:pore complex"/>
    <property type="evidence" value="ECO:0007669"/>
    <property type="project" value="UniProtKB-KW"/>
</dbReference>
<keyword evidence="6 15" id="KW-0812">Transmembrane</keyword>
<dbReference type="GO" id="GO:0009279">
    <property type="term" value="C:cell outer membrane"/>
    <property type="evidence" value="ECO:0007669"/>
    <property type="project" value="UniProtKB-SubCell"/>
</dbReference>
<keyword evidence="5" id="KW-0762">Sugar transport</keyword>
<protein>
    <submittedName>
        <fullName evidence="19">Periplasmic protein involved in polysaccharide export</fullName>
    </submittedName>
</protein>
<accession>D6D2Z6</accession>
<comment type="subcellular location">
    <subcellularLocation>
        <location evidence="1">Cell outer membrane</location>
        <topology evidence="1">Multi-pass membrane protein</topology>
    </subcellularLocation>
</comment>
<dbReference type="KEGG" id="bxy:BXY_38480"/>
<feature type="chain" id="PRO_5003082424" evidence="16">
    <location>
        <begin position="24"/>
        <end position="261"/>
    </location>
</feature>
<evidence type="ECO:0000256" key="6">
    <source>
        <dbReference type="ARBA" id="ARBA00022692"/>
    </source>
</evidence>
<evidence type="ECO:0000256" key="14">
    <source>
        <dbReference type="ARBA" id="ARBA00023288"/>
    </source>
</evidence>
<feature type="domain" description="Polysaccharide export protein N-terminal" evidence="17">
    <location>
        <begin position="43"/>
        <end position="142"/>
    </location>
</feature>
<dbReference type="PROSITE" id="PS51257">
    <property type="entry name" value="PROKAR_LIPOPROTEIN"/>
    <property type="match status" value="1"/>
</dbReference>
<keyword evidence="10" id="KW-0626">Porin</keyword>
<feature type="domain" description="SLBB" evidence="18">
    <location>
        <begin position="147"/>
        <end position="226"/>
    </location>
</feature>
<evidence type="ECO:0000256" key="4">
    <source>
        <dbReference type="ARBA" id="ARBA00022452"/>
    </source>
</evidence>
<evidence type="ECO:0000313" key="20">
    <source>
        <dbReference type="Proteomes" id="UP000008795"/>
    </source>
</evidence>
<keyword evidence="11 15" id="KW-0472">Membrane</keyword>
<dbReference type="EMBL" id="FP929033">
    <property type="protein sequence ID" value="CBK68798.1"/>
    <property type="molecule type" value="Genomic_DNA"/>
</dbReference>
<dbReference type="eggNOG" id="COG1596">
    <property type="taxonomic scope" value="Bacteria"/>
</dbReference>
<dbReference type="Pfam" id="PF02563">
    <property type="entry name" value="Poly_export"/>
    <property type="match status" value="1"/>
</dbReference>
<evidence type="ECO:0000256" key="3">
    <source>
        <dbReference type="ARBA" id="ARBA00022448"/>
    </source>
</evidence>
<evidence type="ECO:0000256" key="16">
    <source>
        <dbReference type="SAM" id="SignalP"/>
    </source>
</evidence>
<feature type="signal peptide" evidence="16">
    <location>
        <begin position="1"/>
        <end position="23"/>
    </location>
</feature>
<feature type="transmembrane region" description="Helical" evidence="15">
    <location>
        <begin position="239"/>
        <end position="260"/>
    </location>
</feature>
<gene>
    <name evidence="19" type="ORF">BXY_38480</name>
</gene>
<keyword evidence="13" id="KW-0998">Cell outer membrane</keyword>
<dbReference type="AlphaFoldDB" id="D6D2Z6"/>
<keyword evidence="8" id="KW-0625">Polysaccharide transport</keyword>
<proteinExistence type="inferred from homology"/>
<keyword evidence="4" id="KW-1134">Transmembrane beta strand</keyword>
<dbReference type="InterPro" id="IPR003715">
    <property type="entry name" value="Poly_export_N"/>
</dbReference>
<sequence length="261" mass="29068">MKRKDCFWIVAVAVLLLSSCSSSKKFVYLQDMEMGLGYPYDTRYEAVVHANDRLDITVSSKNPELSIPFNAGGGAFSVGANGAVTESAAVKKGYRVDVDGNISFPILGKLHVEGLKVSEVTALVRNRIIDGKYIKDPLVSLEFLNFKYSVLGAVGNTGTFSVEGDRITLLEAIAKAGDVTQRGRVNRVAVIREEDGQRVMYQHDLRSKDLFESPCFYLQQNDIVYVEPKYRKQDREDKGWKYTTGILSFITAVCSVIWAIK</sequence>
<reference evidence="19 20" key="1">
    <citation type="submission" date="2010-03" db="EMBL/GenBank/DDBJ databases">
        <title>The genome sequence of Bacteriodes xylanisolvens XB1A.</title>
        <authorList>
            <consortium name="metaHIT consortium -- http://www.metahit.eu/"/>
            <person name="Pajon A."/>
            <person name="Turner K."/>
            <person name="Parkhill J."/>
            <person name="Bernalier A."/>
        </authorList>
    </citation>
    <scope>NUCLEOTIDE SEQUENCE [LARGE SCALE GENOMIC DNA]</scope>
    <source>
        <strain evidence="19 20">XB1A</strain>
    </source>
</reference>
<keyword evidence="15" id="KW-1133">Transmembrane helix</keyword>
<dbReference type="Pfam" id="PF22461">
    <property type="entry name" value="SLBB_2"/>
    <property type="match status" value="1"/>
</dbReference>
<dbReference type="RefSeq" id="WP_015532635.1">
    <property type="nucleotide sequence ID" value="NC_021017.1"/>
</dbReference>
<organism evidence="19 20">
    <name type="scientific">Bacteroides xylanisolvens XB1A</name>
    <dbReference type="NCBI Taxonomy" id="657309"/>
    <lineage>
        <taxon>Bacteria</taxon>
        <taxon>Pseudomonadati</taxon>
        <taxon>Bacteroidota</taxon>
        <taxon>Bacteroidia</taxon>
        <taxon>Bacteroidales</taxon>
        <taxon>Bacteroidaceae</taxon>
        <taxon>Bacteroides</taxon>
    </lineage>
</organism>
<dbReference type="InterPro" id="IPR054765">
    <property type="entry name" value="SLBB_dom"/>
</dbReference>
<evidence type="ECO:0000256" key="2">
    <source>
        <dbReference type="ARBA" id="ARBA00009450"/>
    </source>
</evidence>
<evidence type="ECO:0000259" key="18">
    <source>
        <dbReference type="Pfam" id="PF22461"/>
    </source>
</evidence>
<name>D6D2Z6_9BACE</name>
<keyword evidence="3" id="KW-0813">Transport</keyword>
<dbReference type="HOGENOM" id="CLU_038343_1_0_10"/>
<evidence type="ECO:0000256" key="5">
    <source>
        <dbReference type="ARBA" id="ARBA00022597"/>
    </source>
</evidence>
<evidence type="ECO:0000256" key="10">
    <source>
        <dbReference type="ARBA" id="ARBA00023114"/>
    </source>
</evidence>
<keyword evidence="9" id="KW-0406">Ion transport</keyword>
<evidence type="ECO:0000256" key="11">
    <source>
        <dbReference type="ARBA" id="ARBA00023136"/>
    </source>
</evidence>
<evidence type="ECO:0000313" key="19">
    <source>
        <dbReference type="EMBL" id="CBK68798.1"/>
    </source>
</evidence>
<evidence type="ECO:0000256" key="7">
    <source>
        <dbReference type="ARBA" id="ARBA00022729"/>
    </source>
</evidence>